<reference evidence="3 4" key="1">
    <citation type="journal article" date="2016" name="Mol. Biol. Evol.">
        <title>Comparative Genomics of Early-Diverging Mushroom-Forming Fungi Provides Insights into the Origins of Lignocellulose Decay Capabilities.</title>
        <authorList>
            <person name="Nagy L.G."/>
            <person name="Riley R."/>
            <person name="Tritt A."/>
            <person name="Adam C."/>
            <person name="Daum C."/>
            <person name="Floudas D."/>
            <person name="Sun H."/>
            <person name="Yadav J.S."/>
            <person name="Pangilinan J."/>
            <person name="Larsson K.H."/>
            <person name="Matsuura K."/>
            <person name="Barry K."/>
            <person name="Labutti K."/>
            <person name="Kuo R."/>
            <person name="Ohm R.A."/>
            <person name="Bhattacharya S.S."/>
            <person name="Shirouzu T."/>
            <person name="Yoshinaga Y."/>
            <person name="Martin F.M."/>
            <person name="Grigoriev I.V."/>
            <person name="Hibbett D.S."/>
        </authorList>
    </citation>
    <scope>NUCLEOTIDE SEQUENCE [LARGE SCALE GENOMIC DNA]</scope>
    <source>
        <strain evidence="3 4">HHB12029</strain>
    </source>
</reference>
<dbReference type="InterPro" id="IPR000719">
    <property type="entry name" value="Prot_kinase_dom"/>
</dbReference>
<feature type="region of interest" description="Disordered" evidence="1">
    <location>
        <begin position="1"/>
        <end position="23"/>
    </location>
</feature>
<keyword evidence="4" id="KW-1185">Reference proteome</keyword>
<dbReference type="PROSITE" id="PS50011">
    <property type="entry name" value="PROTEIN_KINASE_DOM"/>
    <property type="match status" value="1"/>
</dbReference>
<feature type="domain" description="Protein kinase" evidence="2">
    <location>
        <begin position="63"/>
        <end position="365"/>
    </location>
</feature>
<dbReference type="Proteomes" id="UP000077266">
    <property type="component" value="Unassembled WGS sequence"/>
</dbReference>
<evidence type="ECO:0000313" key="4">
    <source>
        <dbReference type="Proteomes" id="UP000077266"/>
    </source>
</evidence>
<sequence length="365" mass="41110">MLSPTITKDQRTQSARQRLRTASSQTRSDVGAFLDHCPGELDIASAEDLELFYLAALLLRSQGRVEEVLASGEFGLHRRELIWATLATHLKSAGYELGKRYMPGWTNCDRLPEGVRYMEYFKEHPEAQCLSFRSARAIHATHHSSGRQVVLKIVCTRPGILGDEELEILQYLNSPELRKWSANAAVDLLDVVDFPSVSVENDLAGDFRIVVMPALDRVVISDCVIMAYALDLMRQAFKPFFILVVSVTGSYTSIRIRAAPLIVISPHRRDIARRNLMVSHSPAGPLFLLRIIDFGQSFRIDFDDSDPLGLVARNTTRSPWVGGQIDVDPESYSDPDSVHNPFKAEIYALGRTWQFFLSKNQCRRS</sequence>
<dbReference type="STRING" id="1314781.A0A165NJZ5"/>
<dbReference type="GO" id="GO:0004672">
    <property type="term" value="F:protein kinase activity"/>
    <property type="evidence" value="ECO:0007669"/>
    <property type="project" value="InterPro"/>
</dbReference>
<evidence type="ECO:0000259" key="2">
    <source>
        <dbReference type="PROSITE" id="PS50011"/>
    </source>
</evidence>
<gene>
    <name evidence="3" type="ORF">EXIGLDRAFT_830491</name>
</gene>
<name>A0A165NJZ5_EXIGL</name>
<protein>
    <recommendedName>
        <fullName evidence="2">Protein kinase domain-containing protein</fullName>
    </recommendedName>
</protein>
<dbReference type="OrthoDB" id="3173976at2759"/>
<dbReference type="GO" id="GO:0005524">
    <property type="term" value="F:ATP binding"/>
    <property type="evidence" value="ECO:0007669"/>
    <property type="project" value="InterPro"/>
</dbReference>
<accession>A0A165NJZ5</accession>
<dbReference type="AlphaFoldDB" id="A0A165NJZ5"/>
<dbReference type="InParanoid" id="A0A165NJZ5"/>
<dbReference type="EMBL" id="KV425898">
    <property type="protein sequence ID" value="KZW00848.1"/>
    <property type="molecule type" value="Genomic_DNA"/>
</dbReference>
<evidence type="ECO:0000256" key="1">
    <source>
        <dbReference type="SAM" id="MobiDB-lite"/>
    </source>
</evidence>
<organism evidence="3 4">
    <name type="scientific">Exidia glandulosa HHB12029</name>
    <dbReference type="NCBI Taxonomy" id="1314781"/>
    <lineage>
        <taxon>Eukaryota</taxon>
        <taxon>Fungi</taxon>
        <taxon>Dikarya</taxon>
        <taxon>Basidiomycota</taxon>
        <taxon>Agaricomycotina</taxon>
        <taxon>Agaricomycetes</taxon>
        <taxon>Auriculariales</taxon>
        <taxon>Exidiaceae</taxon>
        <taxon>Exidia</taxon>
    </lineage>
</organism>
<proteinExistence type="predicted"/>
<evidence type="ECO:0000313" key="3">
    <source>
        <dbReference type="EMBL" id="KZW00848.1"/>
    </source>
</evidence>